<reference evidence="1 2" key="1">
    <citation type="submission" date="2015-11" db="EMBL/GenBank/DDBJ databases">
        <title>Expanding the genomic diversity of Burkholderia species for the development of highly accurate diagnostics.</title>
        <authorList>
            <person name="Sahl J."/>
            <person name="Keim P."/>
            <person name="Wagner D."/>
        </authorList>
    </citation>
    <scope>NUCLEOTIDE SEQUENCE [LARGE SCALE GENOMIC DNA]</scope>
    <source>
        <strain evidence="1 2">RF32-BP4</strain>
    </source>
</reference>
<proteinExistence type="predicted"/>
<comment type="caution">
    <text evidence="1">The sequence shown here is derived from an EMBL/GenBank/DDBJ whole genome shotgun (WGS) entry which is preliminary data.</text>
</comment>
<dbReference type="RefSeq" id="WP_059632433.1">
    <property type="nucleotide sequence ID" value="NZ_LOTK01000026.1"/>
</dbReference>
<dbReference type="Proteomes" id="UP000065521">
    <property type="component" value="Unassembled WGS sequence"/>
</dbReference>
<accession>A0A102KZ04</accession>
<evidence type="ECO:0000313" key="1">
    <source>
        <dbReference type="EMBL" id="KUZ92495.1"/>
    </source>
</evidence>
<dbReference type="EMBL" id="LOTN01000021">
    <property type="protein sequence ID" value="KUZ92495.1"/>
    <property type="molecule type" value="Genomic_DNA"/>
</dbReference>
<dbReference type="AlphaFoldDB" id="A0A102KZ04"/>
<dbReference type="NCBIfam" id="TIGR03359">
    <property type="entry name" value="VI_chp_6"/>
    <property type="match status" value="1"/>
</dbReference>
<dbReference type="InterPro" id="IPR010272">
    <property type="entry name" value="T6SS_TssF"/>
</dbReference>
<dbReference type="PANTHER" id="PTHR35370:SF1">
    <property type="entry name" value="TYPE VI SECRETION SYSTEM COMPONENT TSSF1"/>
    <property type="match status" value="1"/>
</dbReference>
<dbReference type="PANTHER" id="PTHR35370">
    <property type="entry name" value="CYTOPLASMIC PROTEIN-RELATED-RELATED"/>
    <property type="match status" value="1"/>
</dbReference>
<gene>
    <name evidence="1" type="ORF">WI38_10150</name>
</gene>
<organism evidence="1 2">
    <name type="scientific">Burkholderia ubonensis</name>
    <dbReference type="NCBI Taxonomy" id="101571"/>
    <lineage>
        <taxon>Bacteria</taxon>
        <taxon>Pseudomonadati</taxon>
        <taxon>Pseudomonadota</taxon>
        <taxon>Betaproteobacteria</taxon>
        <taxon>Burkholderiales</taxon>
        <taxon>Burkholderiaceae</taxon>
        <taxon>Burkholderia</taxon>
        <taxon>Burkholderia cepacia complex</taxon>
    </lineage>
</organism>
<name>A0A102KZ04_9BURK</name>
<dbReference type="Pfam" id="PF05947">
    <property type="entry name" value="T6SS_TssF"/>
    <property type="match status" value="1"/>
</dbReference>
<evidence type="ECO:0000313" key="2">
    <source>
        <dbReference type="Proteomes" id="UP000065521"/>
    </source>
</evidence>
<dbReference type="PIRSF" id="PIRSF028304">
    <property type="entry name" value="UCP028304"/>
    <property type="match status" value="1"/>
</dbReference>
<sequence length="625" mass="67965">MENLLPHYEYEVGLLLRGLTEFARRYPKIGARLGIANGQGDLHVDRMIQTFALLAARVDAKLGDHYPEFTESLLETLHPQYLRTVPACAIAQFDPATLFGQLTTPFTMSRGTSLDANAAPCRFRTVYDITLSPLRIQLARYAPATLVPAAVRLPTDVTGILSIAFASATASETFDAAIPSGPVRVHLSGDRPRVAALTDALLLRACAAFVEVDQSGRWTALSNVPIQAAGFDESERLLPEEPTGDSAAFQYLIEYFGFPEKFDFVDIDLGRIRRAARAPHARLLTLHIAIRGTPAESIAAQALDGLDAAAFKLFCTPVVNLFKRSATPIQLTSTDTTYPITPVPLQTGSPLDVYSIDAVYLGDRTQSDQEKTAPTAGHTPRTTVLPYRAFSHGRPPEPAIAYWTALRDPYAAAGASRPPLLLSLLGLEGAPAHPKRPQVDVDVTATNGDLPSRLPIGAPDSDLLHEGAALACPIRLLTRPTLPSALPRGHDALWRVLAGMSLHPFDLTQAGLKAFKDFLRLHAPRANVLAQRCIDAITGLDNQPAIKWMALDSPFPSFVRGVEIFVSLDEGVLRDVTLNLFAQVLERLFAPYTPMNSYVQLIVRSSQTGRELLRCTAQPGTRPLI</sequence>
<protein>
    <submittedName>
        <fullName evidence="1">Type VI secretion protein</fullName>
    </submittedName>
</protein>